<dbReference type="AlphaFoldDB" id="A0A183LG78"/>
<reference evidence="2 3" key="1">
    <citation type="submission" date="2018-11" db="EMBL/GenBank/DDBJ databases">
        <authorList>
            <consortium name="Pathogen Informatics"/>
        </authorList>
    </citation>
    <scope>NUCLEOTIDE SEQUENCE [LARGE SCALE GENOMIC DNA]</scope>
    <source>
        <strain evidence="2 3">Zambia</strain>
    </source>
</reference>
<dbReference type="Proteomes" id="UP000277204">
    <property type="component" value="Unassembled WGS sequence"/>
</dbReference>
<gene>
    <name evidence="2" type="ORF">SMRZ_LOCUS2803</name>
</gene>
<organism evidence="2 3">
    <name type="scientific">Schistosoma margrebowiei</name>
    <dbReference type="NCBI Taxonomy" id="48269"/>
    <lineage>
        <taxon>Eukaryota</taxon>
        <taxon>Metazoa</taxon>
        <taxon>Spiralia</taxon>
        <taxon>Lophotrochozoa</taxon>
        <taxon>Platyhelminthes</taxon>
        <taxon>Trematoda</taxon>
        <taxon>Digenea</taxon>
        <taxon>Strigeidida</taxon>
        <taxon>Schistosomatoidea</taxon>
        <taxon>Schistosomatidae</taxon>
        <taxon>Schistosoma</taxon>
    </lineage>
</organism>
<feature type="compositionally biased region" description="Basic and acidic residues" evidence="1">
    <location>
        <begin position="118"/>
        <end position="129"/>
    </location>
</feature>
<feature type="compositionally biased region" description="Polar residues" evidence="1">
    <location>
        <begin position="100"/>
        <end position="117"/>
    </location>
</feature>
<proteinExistence type="predicted"/>
<evidence type="ECO:0000313" key="3">
    <source>
        <dbReference type="Proteomes" id="UP000277204"/>
    </source>
</evidence>
<keyword evidence="3" id="KW-1185">Reference proteome</keyword>
<feature type="region of interest" description="Disordered" evidence="1">
    <location>
        <begin position="1"/>
        <end position="33"/>
    </location>
</feature>
<name>A0A183LG78_9TREM</name>
<sequence length="178" mass="20521">MERLDNVGDWENQSNSNGNKEIQFGGTQNHRNPLDPICRSTHVTKRIMLHTQRVTLILSKKAPIEWEYHWSTTIKTKEEITMNFIQCYASTNDDDDKGQDNQCSRSQCISGTQNTQGKKQDPQIQHEETNPITLDGKALERWKLSRTWAASSVNKENPIRPHTISNSLLWERTNQISS</sequence>
<dbReference type="EMBL" id="UZAI01000749">
    <property type="protein sequence ID" value="VDO56090.1"/>
    <property type="molecule type" value="Genomic_DNA"/>
</dbReference>
<feature type="compositionally biased region" description="Polar residues" evidence="1">
    <location>
        <begin position="11"/>
        <end position="31"/>
    </location>
</feature>
<accession>A0A183LG78</accession>
<protein>
    <submittedName>
        <fullName evidence="2">Uncharacterized protein</fullName>
    </submittedName>
</protein>
<feature type="region of interest" description="Disordered" evidence="1">
    <location>
        <begin position="93"/>
        <end position="131"/>
    </location>
</feature>
<evidence type="ECO:0000313" key="2">
    <source>
        <dbReference type="EMBL" id="VDO56090.1"/>
    </source>
</evidence>
<evidence type="ECO:0000256" key="1">
    <source>
        <dbReference type="SAM" id="MobiDB-lite"/>
    </source>
</evidence>